<feature type="transmembrane region" description="Helical" evidence="1">
    <location>
        <begin position="289"/>
        <end position="309"/>
    </location>
</feature>
<protein>
    <recommendedName>
        <fullName evidence="4">Gustatory receptor</fullName>
    </recommendedName>
</protein>
<keyword evidence="1" id="KW-1133">Transmembrane helix</keyword>
<keyword evidence="1" id="KW-0472">Membrane</keyword>
<dbReference type="Proteomes" id="UP000192578">
    <property type="component" value="Unassembled WGS sequence"/>
</dbReference>
<evidence type="ECO:0000313" key="3">
    <source>
        <dbReference type="Proteomes" id="UP000192578"/>
    </source>
</evidence>
<gene>
    <name evidence="2" type="ORF">BV898_06885</name>
</gene>
<accession>A0A1W0WUZ3</accession>
<feature type="transmembrane region" description="Helical" evidence="1">
    <location>
        <begin position="55"/>
        <end position="75"/>
    </location>
</feature>
<evidence type="ECO:0000313" key="2">
    <source>
        <dbReference type="EMBL" id="OQV19029.1"/>
    </source>
</evidence>
<keyword evidence="3" id="KW-1185">Reference proteome</keyword>
<feature type="transmembrane region" description="Helical" evidence="1">
    <location>
        <begin position="179"/>
        <end position="198"/>
    </location>
</feature>
<organism evidence="2 3">
    <name type="scientific">Hypsibius exemplaris</name>
    <name type="common">Freshwater tardigrade</name>
    <dbReference type="NCBI Taxonomy" id="2072580"/>
    <lineage>
        <taxon>Eukaryota</taxon>
        <taxon>Metazoa</taxon>
        <taxon>Ecdysozoa</taxon>
        <taxon>Tardigrada</taxon>
        <taxon>Eutardigrada</taxon>
        <taxon>Parachela</taxon>
        <taxon>Hypsibioidea</taxon>
        <taxon>Hypsibiidae</taxon>
        <taxon>Hypsibius</taxon>
    </lineage>
</organism>
<sequence>MSGVIPSVETTEKARDPLSHFVFTQLRVLGIITPRACDPRSRLGKFESVCCQMHGLIWVLLTWLVVICDALLNIWKSDAKQPLVVQITDDVSESELITVIFSLRVLFRRTGTALIYTVAFWKRRELTHGIRSVLETVLATGNGPLREQLSFELLATGWYTVSIFLLFWIDRIRWNWDQLWGIVPSVPLLGPIGIHHWALVSGALMTPSEYAVALLTGLSFIALATPSRAPLTAIIQSAQMIVSALKNHRFSSSPPTSVGGIAKTLHLIHEQYGRLTILVRDIEQGFSSLVTIILCAIVVNFCAAVPMYFQLSARIIFEEFWLTQLQIFVLPGFVLLGLLNKSARNLDKSNELEETFIDTIGLLERQELVPLSQTAYRPPAFVDLVADKSILRDHFEVMLASSQQRPLSVELAIVEFVDTKTFAAFLVLMFGYLCFLIERGDDGAMDGMQSIVTNLAAQLNMTLESKNGTGTLVRLSNHSHPNWHNHY</sequence>
<evidence type="ECO:0000256" key="1">
    <source>
        <dbReference type="SAM" id="Phobius"/>
    </source>
</evidence>
<feature type="transmembrane region" description="Helical" evidence="1">
    <location>
        <begin position="321"/>
        <end position="339"/>
    </location>
</feature>
<name>A0A1W0WUZ3_HYPEX</name>
<reference evidence="3" key="1">
    <citation type="submission" date="2017-01" db="EMBL/GenBank/DDBJ databases">
        <title>Comparative genomics of anhydrobiosis in the tardigrade Hypsibius dujardini.</title>
        <authorList>
            <person name="Yoshida Y."/>
            <person name="Koutsovoulos G."/>
            <person name="Laetsch D."/>
            <person name="Stevens L."/>
            <person name="Kumar S."/>
            <person name="Horikawa D."/>
            <person name="Ishino K."/>
            <person name="Komine S."/>
            <person name="Tomita M."/>
            <person name="Blaxter M."/>
            <person name="Arakawa K."/>
        </authorList>
    </citation>
    <scope>NUCLEOTIDE SEQUENCE [LARGE SCALE GENOMIC DNA]</scope>
    <source>
        <strain evidence="3">Z151</strain>
    </source>
</reference>
<proteinExistence type="predicted"/>
<keyword evidence="1" id="KW-0812">Transmembrane</keyword>
<dbReference type="EMBL" id="MTYJ01000043">
    <property type="protein sequence ID" value="OQV19029.1"/>
    <property type="molecule type" value="Genomic_DNA"/>
</dbReference>
<dbReference type="OrthoDB" id="10658892at2759"/>
<comment type="caution">
    <text evidence="2">The sequence shown here is derived from an EMBL/GenBank/DDBJ whole genome shotgun (WGS) entry which is preliminary data.</text>
</comment>
<evidence type="ECO:0008006" key="4">
    <source>
        <dbReference type="Google" id="ProtNLM"/>
    </source>
</evidence>
<dbReference type="AlphaFoldDB" id="A0A1W0WUZ3"/>
<feature type="transmembrane region" description="Helical" evidence="1">
    <location>
        <begin position="210"/>
        <end position="231"/>
    </location>
</feature>